<organism evidence="1 2">
    <name type="scientific">Ulvibacter antarcticus</name>
    <dbReference type="NCBI Taxonomy" id="442714"/>
    <lineage>
        <taxon>Bacteria</taxon>
        <taxon>Pseudomonadati</taxon>
        <taxon>Bacteroidota</taxon>
        <taxon>Flavobacteriia</taxon>
        <taxon>Flavobacteriales</taxon>
        <taxon>Flavobacteriaceae</taxon>
        <taxon>Ulvibacter</taxon>
    </lineage>
</organism>
<keyword evidence="2" id="KW-1185">Reference proteome</keyword>
<reference evidence="1 2" key="1">
    <citation type="submission" date="2018-10" db="EMBL/GenBank/DDBJ databases">
        <title>Genomic Encyclopedia of Archaeal and Bacterial Type Strains, Phase II (KMG-II): from individual species to whole genera.</title>
        <authorList>
            <person name="Goeker M."/>
        </authorList>
    </citation>
    <scope>NUCLEOTIDE SEQUENCE [LARGE SCALE GENOMIC DNA]</scope>
    <source>
        <strain evidence="1 2">DSM 23424</strain>
    </source>
</reference>
<proteinExistence type="predicted"/>
<dbReference type="OrthoDB" id="1093345at2"/>
<accession>A0A3L9YH06</accession>
<dbReference type="InterPro" id="IPR011047">
    <property type="entry name" value="Quinoprotein_ADH-like_sf"/>
</dbReference>
<dbReference type="EMBL" id="REFC01000015">
    <property type="protein sequence ID" value="RMA57168.1"/>
    <property type="molecule type" value="Genomic_DNA"/>
</dbReference>
<dbReference type="InterPro" id="IPR015943">
    <property type="entry name" value="WD40/YVTN_repeat-like_dom_sf"/>
</dbReference>
<evidence type="ECO:0000313" key="2">
    <source>
        <dbReference type="Proteomes" id="UP000271339"/>
    </source>
</evidence>
<sequence length="819" mass="90682">MMDFLKKSVLLFLAVILWNCDDNATRNGAIIDFVPEDVTTVIKISELPNSEGGFITFRLDVKNNDFLAALSKESTFAGLSEKTPILKYLNPTTNSLICISTKTDASPVYTFITKQTPLLFVADSIKDKTIETLEYNKKTIQRITIDNQTAFTSSKDSVFIASNSQQQLQDILDGKTQKDPEFSKLYQIESRGDFSVISKGKKVILNDSTAVNFASWTGVDISVLSGGIAATGVAMARDTIPQLLSVFQGQIPQKNTIANISPTDAKKLLSFTFSDAEKFQKSMQQFRGVTNNEPFSGLFGAINEVGEISLESGKAIVLSSIDPTLTEEALARFISEKNDYREVRISSFAASEVFSTAFSPFIQNINPKLSFSLDNFFVFTETEEVAQQLITAYKNGDVISKTAYYEKNIAELSDASSLLLIKLQGDVPTTISDFFTNASGFQLKSHPISALQYSYDRDFAHVNFVSLETTKKAQAQGVVSEVFSVKLNEKLLGTPQFFSNHRNGNKDVVVRDIGNTLHFISSSGKTLWKKKLDGPILGKIQEIDALRNGKKQLVFATSSTFYVLDRTGKPVSPFPIKFKDPITQPLSIFDYDNNRKYRFLITQGKEVFMYDVNGKIVKGFTFKKADSPIVLSPQHIRLGNKDYIAIAEENGKLNLLSRVGKSRITVKSKFEFSDNPIAKEGSNFVVITKDNIKESISQSGKVSTQKPEVSGSYYFVINGSTKVTLDDNLLRINGKLTELPFGVYNQPQVFSVNRTTYVSVSETQENKIYLYNKGGELISGFPIYGTSQADLDAPSTGKTVLLAFKGGDDEILVYGFSKN</sequence>
<dbReference type="AlphaFoldDB" id="A0A3L9YH06"/>
<dbReference type="Gene3D" id="2.130.10.10">
    <property type="entry name" value="YVTN repeat-like/Quinoprotein amine dehydrogenase"/>
    <property type="match status" value="1"/>
</dbReference>
<evidence type="ECO:0000313" key="1">
    <source>
        <dbReference type="EMBL" id="RMA57168.1"/>
    </source>
</evidence>
<name>A0A3L9YH06_9FLAO</name>
<dbReference type="Proteomes" id="UP000271339">
    <property type="component" value="Unassembled WGS sequence"/>
</dbReference>
<dbReference type="RefSeq" id="WP_121908587.1">
    <property type="nucleotide sequence ID" value="NZ_REFC01000015.1"/>
</dbReference>
<dbReference type="SUPFAM" id="SSF50998">
    <property type="entry name" value="Quinoprotein alcohol dehydrogenase-like"/>
    <property type="match status" value="1"/>
</dbReference>
<gene>
    <name evidence="1" type="ORF">BXY75_3055</name>
</gene>
<comment type="caution">
    <text evidence="1">The sequence shown here is derived from an EMBL/GenBank/DDBJ whole genome shotgun (WGS) entry which is preliminary data.</text>
</comment>
<protein>
    <submittedName>
        <fullName evidence="1">Uncharacterized protein</fullName>
    </submittedName>
</protein>